<dbReference type="PANTHER" id="PTHR33741:SF5">
    <property type="entry name" value="TRANSMEMBRANE PROTEIN DDB_G0269096-RELATED"/>
    <property type="match status" value="1"/>
</dbReference>
<evidence type="ECO:0000256" key="1">
    <source>
        <dbReference type="SAM" id="Phobius"/>
    </source>
</evidence>
<dbReference type="InterPro" id="IPR058581">
    <property type="entry name" value="TM_HPP"/>
</dbReference>
<feature type="domain" description="HPP transmembrane region" evidence="2">
    <location>
        <begin position="33"/>
        <end position="177"/>
    </location>
</feature>
<dbReference type="Pfam" id="PF04982">
    <property type="entry name" value="TM_HPP"/>
    <property type="match status" value="1"/>
</dbReference>
<keyword evidence="1" id="KW-0812">Transmembrane</keyword>
<gene>
    <name evidence="3" type="ORF">GFB47_14115</name>
</gene>
<accession>A0A5Q0THB1</accession>
<dbReference type="PANTHER" id="PTHR33741">
    <property type="entry name" value="TRANSMEMBRANE PROTEIN DDB_G0269096-RELATED"/>
    <property type="match status" value="1"/>
</dbReference>
<evidence type="ECO:0000259" key="2">
    <source>
        <dbReference type="Pfam" id="PF04982"/>
    </source>
</evidence>
<evidence type="ECO:0000313" key="3">
    <source>
        <dbReference type="EMBL" id="QGA66552.1"/>
    </source>
</evidence>
<keyword evidence="1" id="KW-1133">Transmembrane helix</keyword>
<dbReference type="AlphaFoldDB" id="A0A5Q0THB1"/>
<feature type="transmembrane region" description="Helical" evidence="1">
    <location>
        <begin position="102"/>
        <end position="129"/>
    </location>
</feature>
<dbReference type="Proteomes" id="UP000348942">
    <property type="component" value="Chromosome 2"/>
</dbReference>
<evidence type="ECO:0000313" key="4">
    <source>
        <dbReference type="Proteomes" id="UP000348942"/>
    </source>
</evidence>
<name>A0A5Q0THB1_9VIBR</name>
<feature type="transmembrane region" description="Helical" evidence="1">
    <location>
        <begin position="40"/>
        <end position="58"/>
    </location>
</feature>
<feature type="transmembrane region" description="Helical" evidence="1">
    <location>
        <begin position="64"/>
        <end position="81"/>
    </location>
</feature>
<organism evidence="3 4">
    <name type="scientific">Vibrio algicola</name>
    <dbReference type="NCBI Taxonomy" id="2662262"/>
    <lineage>
        <taxon>Bacteria</taxon>
        <taxon>Pseudomonadati</taxon>
        <taxon>Pseudomonadota</taxon>
        <taxon>Gammaproteobacteria</taxon>
        <taxon>Vibrionales</taxon>
        <taxon>Vibrionaceae</taxon>
        <taxon>Vibrio</taxon>
    </lineage>
</organism>
<proteinExistence type="predicted"/>
<protein>
    <recommendedName>
        <fullName evidence="2">HPP transmembrane region domain-containing protein</fullName>
    </recommendedName>
</protein>
<feature type="transmembrane region" description="Helical" evidence="1">
    <location>
        <begin position="156"/>
        <end position="179"/>
    </location>
</feature>
<dbReference type="InterPro" id="IPR007065">
    <property type="entry name" value="HPP"/>
</dbReference>
<keyword evidence="4" id="KW-1185">Reference proteome</keyword>
<keyword evidence="1" id="KW-0472">Membrane</keyword>
<reference evidence="3 4" key="1">
    <citation type="submission" date="2019-10" db="EMBL/GenBank/DDBJ databases">
        <title>Vibrio sp. nov., isolated from Coralline algae surface.</title>
        <authorList>
            <person name="Geng Y."/>
            <person name="Zhang X."/>
        </authorList>
    </citation>
    <scope>NUCLEOTIDE SEQUENCE [LARGE SCALE GENOMIC DNA]</scope>
    <source>
        <strain evidence="3 4">SM1977</strain>
    </source>
</reference>
<dbReference type="EMBL" id="CP045700">
    <property type="protein sequence ID" value="QGA66552.1"/>
    <property type="molecule type" value="Genomic_DNA"/>
</dbReference>
<sequence length="189" mass="20664">MHLILQHSKKWSLRILAQLGVVHNDSQNISVIPLIERIKVALAAFTTIFIVTTISTQIQDSNASLILLGSMGASAVIIFALPSSPLAKPWSFLVGHTVDATLGMTMVLSDFVLLASATIGIVLMLMYIFECMHPSAAATALVPVIGSRNMDIGYELLMPVMLNLLVFLVVSLILNRWVLYYQCCTFSVK</sequence>
<dbReference type="RefSeq" id="WP_153448685.1">
    <property type="nucleotide sequence ID" value="NZ_CP045700.1"/>
</dbReference>